<organism evidence="2 3">
    <name type="scientific">Paracoccus maritimus</name>
    <dbReference type="NCBI Taxonomy" id="2933292"/>
    <lineage>
        <taxon>Bacteria</taxon>
        <taxon>Pseudomonadati</taxon>
        <taxon>Pseudomonadota</taxon>
        <taxon>Alphaproteobacteria</taxon>
        <taxon>Rhodobacterales</taxon>
        <taxon>Paracoccaceae</taxon>
        <taxon>Paracoccus</taxon>
    </lineage>
</organism>
<dbReference type="Pfam" id="PF01177">
    <property type="entry name" value="Asp_Glu_race"/>
    <property type="match status" value="1"/>
</dbReference>
<comment type="caution">
    <text evidence="2">The sequence shown here is derived from an EMBL/GenBank/DDBJ whole genome shotgun (WGS) entry which is preliminary data.</text>
</comment>
<accession>A0ABT2K8A5</accession>
<reference evidence="2 3" key="1">
    <citation type="submission" date="2022-04" db="EMBL/GenBank/DDBJ databases">
        <title>Paracoccus sp. YLB-12 draft genome sequence.</title>
        <authorList>
            <person name="Yu L."/>
        </authorList>
    </citation>
    <scope>NUCLEOTIDE SEQUENCE [LARGE SCALE GENOMIC DNA]</scope>
    <source>
        <strain evidence="2 3">YLB-12</strain>
    </source>
</reference>
<gene>
    <name evidence="2" type="ORF">MU516_07710</name>
</gene>
<name>A0ABT2K8A5_9RHOB</name>
<dbReference type="Gene3D" id="3.40.50.12500">
    <property type="match status" value="1"/>
</dbReference>
<keyword evidence="3" id="KW-1185">Reference proteome</keyword>
<dbReference type="PANTHER" id="PTHR28047:SF5">
    <property type="entry name" value="PROTEIN DCG1"/>
    <property type="match status" value="1"/>
</dbReference>
<dbReference type="InterPro" id="IPR053714">
    <property type="entry name" value="Iso_Racemase_Enz_sf"/>
</dbReference>
<proteinExistence type="inferred from homology"/>
<dbReference type="RefSeq" id="WP_260276637.1">
    <property type="nucleotide sequence ID" value="NZ_JANAVZ010000004.1"/>
</dbReference>
<dbReference type="InterPro" id="IPR052186">
    <property type="entry name" value="Hydantoin_racemase-like"/>
</dbReference>
<evidence type="ECO:0000256" key="1">
    <source>
        <dbReference type="ARBA" id="ARBA00038414"/>
    </source>
</evidence>
<dbReference type="PANTHER" id="PTHR28047">
    <property type="entry name" value="PROTEIN DCG1"/>
    <property type="match status" value="1"/>
</dbReference>
<dbReference type="InterPro" id="IPR015942">
    <property type="entry name" value="Asp/Glu/hydantoin_racemase"/>
</dbReference>
<dbReference type="Proteomes" id="UP001320702">
    <property type="component" value="Unassembled WGS sequence"/>
</dbReference>
<protein>
    <submittedName>
        <fullName evidence="2">Aspartate/glutamate racemase family protein</fullName>
    </submittedName>
</protein>
<dbReference type="EMBL" id="JANAVZ010000004">
    <property type="protein sequence ID" value="MCT4332753.1"/>
    <property type="molecule type" value="Genomic_DNA"/>
</dbReference>
<comment type="similarity">
    <text evidence="1">Belongs to the HyuE racemase family.</text>
</comment>
<evidence type="ECO:0000313" key="2">
    <source>
        <dbReference type="EMBL" id="MCT4332753.1"/>
    </source>
</evidence>
<evidence type="ECO:0000313" key="3">
    <source>
        <dbReference type="Proteomes" id="UP001320702"/>
    </source>
</evidence>
<sequence>MRILLINPNTSTSLTTLLSNAARGVASESTVLEEITAARGVPYISTRSEALLAGVELLEILAERGPEYDAAIVAAFGDPGLGAARELFDLPVVGLAEAGMLTACMLGKRFAIVTFSTALGPWYRECLEWHGLQDRSAGIFMLDEAFDDIATVQGDKAEMLVVLSNRAITEGEADVIVLAGAPLAGLAQHVRERLPVPVVDCAEAAMKQAEALASLRPAPPRAGTFRRPDPKSSIGLAPVLADYIAHRCATS</sequence>